<evidence type="ECO:0000259" key="5">
    <source>
        <dbReference type="PROSITE" id="PS50240"/>
    </source>
</evidence>
<feature type="signal peptide" evidence="4">
    <location>
        <begin position="1"/>
        <end position="19"/>
    </location>
</feature>
<dbReference type="InterPro" id="IPR001254">
    <property type="entry name" value="Trypsin_dom"/>
</dbReference>
<dbReference type="CDD" id="cd00190">
    <property type="entry name" value="Tryp_SPc"/>
    <property type="match status" value="1"/>
</dbReference>
<proteinExistence type="evidence at transcript level"/>
<evidence type="ECO:0000256" key="2">
    <source>
        <dbReference type="ARBA" id="ARBA00024195"/>
    </source>
</evidence>
<dbReference type="PANTHER" id="PTHR24256">
    <property type="entry name" value="TRYPTASE-RELATED"/>
    <property type="match status" value="1"/>
</dbReference>
<dbReference type="GO" id="GO:0004252">
    <property type="term" value="F:serine-type endopeptidase activity"/>
    <property type="evidence" value="ECO:0007669"/>
    <property type="project" value="InterPro"/>
</dbReference>
<dbReference type="PROSITE" id="PS00134">
    <property type="entry name" value="TRYPSIN_HIS"/>
    <property type="match status" value="1"/>
</dbReference>
<evidence type="ECO:0000256" key="4">
    <source>
        <dbReference type="SAM" id="SignalP"/>
    </source>
</evidence>
<dbReference type="Gene3D" id="2.40.10.10">
    <property type="entry name" value="Trypsin-like serine proteases"/>
    <property type="match status" value="1"/>
</dbReference>
<sequence length="273" mass="29556">MQILISSLLVALSVFSIEAKPHIASRIVGGEFYKPNEYPFMVGLGNVTSDGYDPICGGSIITPNHVITAAHCTVNLTANKIVVLLETHDRKRPNSKDGVIEVARIQQHPKFNYGTAFNDIAIVTVASPIKFNKNIGRVCLLRPGLDLTGKTVTVLGYGRERFEGSMITRPKKLDTTVISNAKCRADWYPDKSINSTQLCTHSDGEASCKGDSGGPLVLRVPKTNEYTLVGVVSYGILGCTDDIPDVNTRVASFIPWIEEQIADSGVAGKPCYS</sequence>
<evidence type="ECO:0000256" key="1">
    <source>
        <dbReference type="ARBA" id="ARBA00023157"/>
    </source>
</evidence>
<dbReference type="PRINTS" id="PR00722">
    <property type="entry name" value="CHYMOTRYPSIN"/>
</dbReference>
<dbReference type="GO" id="GO:0006508">
    <property type="term" value="P:proteolysis"/>
    <property type="evidence" value="ECO:0007669"/>
    <property type="project" value="UniProtKB-KW"/>
</dbReference>
<dbReference type="InterPro" id="IPR051487">
    <property type="entry name" value="Ser/Thr_Proteases_Immune/Dev"/>
</dbReference>
<keyword evidence="3" id="KW-0378">Hydrolase</keyword>
<dbReference type="FunFam" id="2.40.10.10:FF:000068">
    <property type="entry name" value="transmembrane protease serine 2"/>
    <property type="match status" value="1"/>
</dbReference>
<dbReference type="EMBL" id="KF208702">
    <property type="protein sequence ID" value="AHY81261.1"/>
    <property type="molecule type" value="mRNA"/>
</dbReference>
<dbReference type="PROSITE" id="PS50240">
    <property type="entry name" value="TRYPSIN_DOM"/>
    <property type="match status" value="1"/>
</dbReference>
<keyword evidence="1" id="KW-1015">Disulfide bond</keyword>
<dbReference type="PROSITE" id="PS00135">
    <property type="entry name" value="TRYPSIN_SER"/>
    <property type="match status" value="1"/>
</dbReference>
<dbReference type="Pfam" id="PF00089">
    <property type="entry name" value="Trypsin"/>
    <property type="match status" value="1"/>
</dbReference>
<protein>
    <submittedName>
        <fullName evidence="6">Trypsin</fullName>
    </submittedName>
</protein>
<keyword evidence="3" id="KW-0720">Serine protease</keyword>
<dbReference type="InterPro" id="IPR033116">
    <property type="entry name" value="TRYPSIN_SER"/>
</dbReference>
<name>A0A184WFV7_LYGLI</name>
<dbReference type="InterPro" id="IPR043504">
    <property type="entry name" value="Peptidase_S1_PA_chymotrypsin"/>
</dbReference>
<dbReference type="InterPro" id="IPR009003">
    <property type="entry name" value="Peptidase_S1_PA"/>
</dbReference>
<feature type="chain" id="PRO_5008247220" evidence="4">
    <location>
        <begin position="20"/>
        <end position="273"/>
    </location>
</feature>
<dbReference type="InterPro" id="IPR001314">
    <property type="entry name" value="Peptidase_S1A"/>
</dbReference>
<feature type="domain" description="Peptidase S1" evidence="5">
    <location>
        <begin position="27"/>
        <end position="262"/>
    </location>
</feature>
<evidence type="ECO:0000256" key="3">
    <source>
        <dbReference type="RuleBase" id="RU363034"/>
    </source>
</evidence>
<dbReference type="SMART" id="SM00020">
    <property type="entry name" value="Tryp_SPc"/>
    <property type="match status" value="1"/>
</dbReference>
<keyword evidence="4" id="KW-0732">Signal</keyword>
<dbReference type="InterPro" id="IPR018114">
    <property type="entry name" value="TRYPSIN_HIS"/>
</dbReference>
<dbReference type="SUPFAM" id="SSF50494">
    <property type="entry name" value="Trypsin-like serine proteases"/>
    <property type="match status" value="1"/>
</dbReference>
<reference evidence="6" key="1">
    <citation type="submission" date="2013-06" db="EMBL/GenBank/DDBJ databases">
        <title>Digestome of Lygus lineolaris.</title>
        <authorList>
            <person name="Perera O.P."/>
        </authorList>
    </citation>
    <scope>NUCLEOTIDE SEQUENCE</scope>
</reference>
<dbReference type="AlphaFoldDB" id="A0A184WFV7"/>
<comment type="similarity">
    <text evidence="2">Belongs to the peptidase S1 family. CLIP subfamily.</text>
</comment>
<keyword evidence="3" id="KW-0645">Protease</keyword>
<accession>A0A184WFV7</accession>
<organism evidence="6">
    <name type="scientific">Lygus lineolaris</name>
    <name type="common">Tarnished plant bug</name>
    <dbReference type="NCBI Taxonomy" id="50650"/>
    <lineage>
        <taxon>Eukaryota</taxon>
        <taxon>Metazoa</taxon>
        <taxon>Ecdysozoa</taxon>
        <taxon>Arthropoda</taxon>
        <taxon>Hexapoda</taxon>
        <taxon>Insecta</taxon>
        <taxon>Pterygota</taxon>
        <taxon>Neoptera</taxon>
        <taxon>Paraneoptera</taxon>
        <taxon>Hemiptera</taxon>
        <taxon>Heteroptera</taxon>
        <taxon>Panheteroptera</taxon>
        <taxon>Cimicomorpha</taxon>
        <taxon>Miridae</taxon>
        <taxon>Mirini</taxon>
        <taxon>Lygus</taxon>
    </lineage>
</organism>
<evidence type="ECO:0000313" key="6">
    <source>
        <dbReference type="EMBL" id="AHY81261.1"/>
    </source>
</evidence>